<feature type="binding site" evidence="6">
    <location>
        <position position="1085"/>
    </location>
    <ligand>
        <name>ATP</name>
        <dbReference type="ChEBI" id="CHEBI:30616"/>
    </ligand>
</feature>
<dbReference type="SUPFAM" id="SSF53822">
    <property type="entry name" value="Periplasmic binding protein-like I"/>
    <property type="match status" value="1"/>
</dbReference>
<feature type="domain" description="Protein kinase" evidence="10">
    <location>
        <begin position="1054"/>
        <end position="1325"/>
    </location>
</feature>
<accession>A0AAD9UJ58</accession>
<feature type="chain" id="PRO_5042284117" description="Protein kinase domain-containing protein" evidence="9">
    <location>
        <begin position="24"/>
        <end position="1484"/>
    </location>
</feature>
<keyword evidence="12" id="KW-1185">Reference proteome</keyword>
<feature type="transmembrane region" description="Helical" evidence="8">
    <location>
        <begin position="991"/>
        <end position="1015"/>
    </location>
</feature>
<evidence type="ECO:0000313" key="11">
    <source>
        <dbReference type="EMBL" id="KAK2191454.1"/>
    </source>
</evidence>
<keyword evidence="6" id="KW-0547">Nucleotide-binding</keyword>
<dbReference type="InterPro" id="IPR008266">
    <property type="entry name" value="Tyr_kinase_AS"/>
</dbReference>
<dbReference type="InterPro" id="IPR001245">
    <property type="entry name" value="Ser-Thr/Tyr_kinase_cat_dom"/>
</dbReference>
<feature type="region of interest" description="Disordered" evidence="7">
    <location>
        <begin position="1427"/>
        <end position="1484"/>
    </location>
</feature>
<dbReference type="GO" id="GO:0005524">
    <property type="term" value="F:ATP binding"/>
    <property type="evidence" value="ECO:0007669"/>
    <property type="project" value="UniProtKB-UniRule"/>
</dbReference>
<dbReference type="GO" id="GO:0004714">
    <property type="term" value="F:transmembrane receptor protein tyrosine kinase activity"/>
    <property type="evidence" value="ECO:0007669"/>
    <property type="project" value="UniProtKB-EC"/>
</dbReference>
<organism evidence="11 12">
    <name type="scientific">Ridgeia piscesae</name>
    <name type="common">Tubeworm</name>
    <dbReference type="NCBI Taxonomy" id="27915"/>
    <lineage>
        <taxon>Eukaryota</taxon>
        <taxon>Metazoa</taxon>
        <taxon>Spiralia</taxon>
        <taxon>Lophotrochozoa</taxon>
        <taxon>Annelida</taxon>
        <taxon>Polychaeta</taxon>
        <taxon>Sedentaria</taxon>
        <taxon>Canalipalpata</taxon>
        <taxon>Sabellida</taxon>
        <taxon>Siboglinidae</taxon>
        <taxon>Ridgeia</taxon>
    </lineage>
</organism>
<dbReference type="EMBL" id="JAODUO010000053">
    <property type="protein sequence ID" value="KAK2191454.1"/>
    <property type="molecule type" value="Genomic_DNA"/>
</dbReference>
<dbReference type="Gene3D" id="1.10.510.10">
    <property type="entry name" value="Transferase(Phosphotransferase) domain 1"/>
    <property type="match status" value="1"/>
</dbReference>
<dbReference type="InterPro" id="IPR020635">
    <property type="entry name" value="Tyr_kinase_cat_dom"/>
</dbReference>
<feature type="signal peptide" evidence="9">
    <location>
        <begin position="1"/>
        <end position="23"/>
    </location>
</feature>
<reference evidence="11" key="1">
    <citation type="journal article" date="2023" name="Mol. Biol. Evol.">
        <title>Third-Generation Sequencing Reveals the Adaptive Role of the Epigenome in Three Deep-Sea Polychaetes.</title>
        <authorList>
            <person name="Perez M."/>
            <person name="Aroh O."/>
            <person name="Sun Y."/>
            <person name="Lan Y."/>
            <person name="Juniper S.K."/>
            <person name="Young C.R."/>
            <person name="Angers B."/>
            <person name="Qian P.Y."/>
        </authorList>
    </citation>
    <scope>NUCLEOTIDE SEQUENCE</scope>
    <source>
        <strain evidence="11">R07B-5</strain>
    </source>
</reference>
<dbReference type="CDD" id="cd00192">
    <property type="entry name" value="PTKc"/>
    <property type="match status" value="1"/>
</dbReference>
<dbReference type="SUPFAM" id="SSF53850">
    <property type="entry name" value="Periplasmic binding protein-like II"/>
    <property type="match status" value="1"/>
</dbReference>
<dbReference type="InterPro" id="IPR001828">
    <property type="entry name" value="ANF_lig-bd_rcpt"/>
</dbReference>
<dbReference type="InterPro" id="IPR000719">
    <property type="entry name" value="Prot_kinase_dom"/>
</dbReference>
<dbReference type="PROSITE" id="PS00107">
    <property type="entry name" value="PROTEIN_KINASE_ATP"/>
    <property type="match status" value="1"/>
</dbReference>
<evidence type="ECO:0000256" key="2">
    <source>
        <dbReference type="ARBA" id="ARBA00022692"/>
    </source>
</evidence>
<dbReference type="CDD" id="cd06366">
    <property type="entry name" value="PBP1_GABAb_receptor"/>
    <property type="match status" value="1"/>
</dbReference>
<dbReference type="Gene3D" id="3.40.50.2300">
    <property type="match status" value="2"/>
</dbReference>
<keyword evidence="2 8" id="KW-0812">Transmembrane</keyword>
<dbReference type="GO" id="GO:0007169">
    <property type="term" value="P:cell surface receptor protein tyrosine kinase signaling pathway"/>
    <property type="evidence" value="ECO:0007669"/>
    <property type="project" value="TreeGrafter"/>
</dbReference>
<evidence type="ECO:0000313" key="12">
    <source>
        <dbReference type="Proteomes" id="UP001209878"/>
    </source>
</evidence>
<proteinExistence type="predicted"/>
<feature type="region of interest" description="Disordered" evidence="7">
    <location>
        <begin position="1352"/>
        <end position="1406"/>
    </location>
</feature>
<dbReference type="GO" id="GO:0043235">
    <property type="term" value="C:receptor complex"/>
    <property type="evidence" value="ECO:0007669"/>
    <property type="project" value="TreeGrafter"/>
</dbReference>
<dbReference type="Pfam" id="PF01094">
    <property type="entry name" value="ANF_receptor"/>
    <property type="match status" value="2"/>
</dbReference>
<comment type="caution">
    <text evidence="11">The sequence shown here is derived from an EMBL/GenBank/DDBJ whole genome shotgun (WGS) entry which is preliminary data.</text>
</comment>
<evidence type="ECO:0000256" key="8">
    <source>
        <dbReference type="SAM" id="Phobius"/>
    </source>
</evidence>
<comment type="catalytic activity">
    <reaction evidence="5">
        <text>L-tyrosyl-[protein] + ATP = O-phospho-L-tyrosyl-[protein] + ADP + H(+)</text>
        <dbReference type="Rhea" id="RHEA:10596"/>
        <dbReference type="Rhea" id="RHEA-COMP:10136"/>
        <dbReference type="Rhea" id="RHEA-COMP:20101"/>
        <dbReference type="ChEBI" id="CHEBI:15378"/>
        <dbReference type="ChEBI" id="CHEBI:30616"/>
        <dbReference type="ChEBI" id="CHEBI:46858"/>
        <dbReference type="ChEBI" id="CHEBI:61978"/>
        <dbReference type="ChEBI" id="CHEBI:456216"/>
        <dbReference type="EC" id="2.7.10.1"/>
    </reaction>
</comment>
<dbReference type="Pfam" id="PF07714">
    <property type="entry name" value="PK_Tyr_Ser-Thr"/>
    <property type="match status" value="1"/>
</dbReference>
<evidence type="ECO:0000256" key="6">
    <source>
        <dbReference type="PROSITE-ProRule" id="PRU10141"/>
    </source>
</evidence>
<keyword evidence="3 8" id="KW-1133">Transmembrane helix</keyword>
<evidence type="ECO:0000259" key="10">
    <source>
        <dbReference type="PROSITE" id="PS50011"/>
    </source>
</evidence>
<keyword evidence="9" id="KW-0732">Signal</keyword>
<feature type="compositionally biased region" description="Low complexity" evidence="7">
    <location>
        <begin position="1461"/>
        <end position="1476"/>
    </location>
</feature>
<dbReference type="PANTHER" id="PTHR24416:SF489">
    <property type="entry name" value="PROTEIN KINASE DOMAIN-CONTAINING PROTEIN"/>
    <property type="match status" value="1"/>
</dbReference>
<protein>
    <recommendedName>
        <fullName evidence="10">Protein kinase domain-containing protein</fullName>
    </recommendedName>
</protein>
<dbReference type="Gene3D" id="3.30.200.20">
    <property type="entry name" value="Phosphorylase Kinase, domain 1"/>
    <property type="match status" value="1"/>
</dbReference>
<dbReference type="PROSITE" id="PS00109">
    <property type="entry name" value="PROTEIN_KINASE_TYR"/>
    <property type="match status" value="1"/>
</dbReference>
<dbReference type="PROSITE" id="PS50011">
    <property type="entry name" value="PROTEIN_KINASE_DOM"/>
    <property type="match status" value="1"/>
</dbReference>
<dbReference type="Proteomes" id="UP001209878">
    <property type="component" value="Unassembled WGS sequence"/>
</dbReference>
<dbReference type="InterPro" id="IPR028082">
    <property type="entry name" value="Peripla_BP_I"/>
</dbReference>
<feature type="compositionally biased region" description="Low complexity" evidence="7">
    <location>
        <begin position="1367"/>
        <end position="1376"/>
    </location>
</feature>
<dbReference type="FunFam" id="1.10.510.10:FF:001227">
    <property type="entry name" value="Tyrosine-protein kinase receptor"/>
    <property type="match status" value="1"/>
</dbReference>
<name>A0AAD9UJ58_RIDPI</name>
<feature type="compositionally biased region" description="Polar residues" evidence="7">
    <location>
        <begin position="1447"/>
        <end position="1456"/>
    </location>
</feature>
<evidence type="ECO:0000256" key="4">
    <source>
        <dbReference type="ARBA" id="ARBA00023136"/>
    </source>
</evidence>
<evidence type="ECO:0000256" key="3">
    <source>
        <dbReference type="ARBA" id="ARBA00022989"/>
    </source>
</evidence>
<dbReference type="PANTHER" id="PTHR24416">
    <property type="entry name" value="TYROSINE-PROTEIN KINASE RECEPTOR"/>
    <property type="match status" value="1"/>
</dbReference>
<evidence type="ECO:0000256" key="5">
    <source>
        <dbReference type="ARBA" id="ARBA00051243"/>
    </source>
</evidence>
<comment type="subcellular location">
    <subcellularLocation>
        <location evidence="1">Membrane</location>
        <topology evidence="1">Single-pass membrane protein</topology>
    </subcellularLocation>
</comment>
<gene>
    <name evidence="11" type="ORF">NP493_53g17000</name>
</gene>
<dbReference type="SUPFAM" id="SSF56112">
    <property type="entry name" value="Protein kinase-like (PK-like)"/>
    <property type="match status" value="1"/>
</dbReference>
<dbReference type="InterPro" id="IPR050122">
    <property type="entry name" value="RTK"/>
</dbReference>
<dbReference type="InterPro" id="IPR011009">
    <property type="entry name" value="Kinase-like_dom_sf"/>
</dbReference>
<evidence type="ECO:0000256" key="1">
    <source>
        <dbReference type="ARBA" id="ARBA00004167"/>
    </source>
</evidence>
<evidence type="ECO:0000256" key="7">
    <source>
        <dbReference type="SAM" id="MobiDB-lite"/>
    </source>
</evidence>
<dbReference type="GO" id="GO:0005886">
    <property type="term" value="C:plasma membrane"/>
    <property type="evidence" value="ECO:0007669"/>
    <property type="project" value="TreeGrafter"/>
</dbReference>
<feature type="compositionally biased region" description="Low complexity" evidence="7">
    <location>
        <begin position="1435"/>
        <end position="1446"/>
    </location>
</feature>
<dbReference type="PRINTS" id="PR00109">
    <property type="entry name" value="TYRKINASE"/>
</dbReference>
<evidence type="ECO:0000256" key="9">
    <source>
        <dbReference type="SAM" id="SignalP"/>
    </source>
</evidence>
<dbReference type="SMART" id="SM00219">
    <property type="entry name" value="TyrKc"/>
    <property type="match status" value="1"/>
</dbReference>
<sequence length="1484" mass="167398">MGWTRPFSLFLLVVSLLQLVSLAVKSPCIRHAAKLRPRRHFYMGGQSLPITIETSDRASQQLSSHILRILLTEVLGYEKVEIHSGYNSMNATDTLNRLAGCSTSCHLESRLAVPQTMVNLEVWMHAGFNLEPWLKYQPLVDYGPLGPTGRFGWFLPVFTAEKNWLMSHYIVDNWRALKLDAVTAQFQLNDKHGLIKNYLTHRDKSSNLRFCSGPSCTNGIFHGRQCQHNKNKCALLLTSYPELDMGVLQSQVNSLSLDVSVAWIGPHLHSFVHQRTVNYLPTLFFNWMPNTLTAMGNYSRISFPHCKVGTLYGQLQPHQLPPLQGRDTLWATTAASASPTASRISFPHCKVGTLYGQLQPHQLPPLQGRDTPWATIAASASPTASRISFPHCKVGTLYGQLQPHQLPPLQGHYEYFNCVLPPKVVDERPQNCDFEVSQLMKVMWTKIRTHAPEAYHVISHMTFTQDQYEDLLRLYVGVNPQYANSDLKLEEAACKWVRHHGNVWHQWMPKNLLTKKRIYLGGMFPLRGPYWRQPGIVPGAQMALELINRDPEILGENELVLLIQDTQCKTDLVIKQFLYYLVNDTYPIAGILVGVSLHSTTGPGCSEAAKSIAGISKHFNTVTVSYSAEALELSNRQEFPLFFRTVPQISQNGNKGPLISYPGTKVHSSLTQEQSAIYLKLFKQFDWQQVALLAEDGQDFPEYHRYLHDLFVNNDVTVVYRRKIVSQFNDDDIQAHLAGIRAANARIIIVTGFEHLARILLCAAYRQGMTAAKGYVWFMPTFFTDTWWHSRTLSRHQNAMLTCSGTEMAQAVQGYWALSYLFFGPEEVQVVGNLSVKDWQDIYRRKLDILGIKKYDSPYAKYAYDAVWTFALGLNELLLDDPSALESLHTDKTSKQFAKVLANVRFSGASGPVEFNGADRTGIINVHQYVGNCSHQIGQFKSHKEAKKQQLTLDLSAVNWLGGKIPSDGRQDLKTCTVERWRAFLHTDCDAAIAIANVLGILLFGLIMLLCLVAVKRRYDMKVRATQERMKELGLLGDDNWLSLDQWEIAREHVVLNRKLGIGAFGTVYGGEARISDSWVAVAVKTLKMGSNTEDKLDFLSEAETMKRFEHRNIVKLLGVCTRGEPAYMIMEFMLHGDLKTFLLARRQLVSQKTKEAEDVSPENLTRMALDIAYGLQYLRDLHYVHRDLACRNCLLDASKVVKIGDFGMAKPIYDSDYYRLNKRGMLPVRWMAPESLGSGVFTHKSDIWSFGVVLYEIMTFSNIPYQGFSNKQVVEYIKAGSTILLPQKHPMLLRKQLHACWNFDPEGRPTVDDLIEVLVAHPTLATPCLDTPSSAVDPAASRDHHMLSRLRHRSGTGDNPHHPHHSSSGFFSHALPLPPDPFHLLHNRHSPTPNPHSRPMSDPSNEVEVTAMLEWCWQAKTTQVAEGTSGDTMSLSVLGSTSSPSHTQGNWSPTRKSSTDSDYSSSYSKSYSHSTMTPCHNVK</sequence>
<dbReference type="InterPro" id="IPR017441">
    <property type="entry name" value="Protein_kinase_ATP_BS"/>
</dbReference>
<keyword evidence="6" id="KW-0067">ATP-binding</keyword>
<keyword evidence="4 8" id="KW-0472">Membrane</keyword>